<dbReference type="GO" id="GO:0031966">
    <property type="term" value="C:mitochondrial membrane"/>
    <property type="evidence" value="ECO:0007669"/>
    <property type="project" value="TreeGrafter"/>
</dbReference>
<evidence type="ECO:0000313" key="10">
    <source>
        <dbReference type="EMBL" id="CAF3923760.1"/>
    </source>
</evidence>
<evidence type="ECO:0000256" key="5">
    <source>
        <dbReference type="ARBA" id="ARBA00023136"/>
    </source>
</evidence>
<feature type="region of interest" description="Disordered" evidence="6">
    <location>
        <begin position="131"/>
        <end position="171"/>
    </location>
</feature>
<dbReference type="GO" id="GO:0001836">
    <property type="term" value="P:release of cytochrome c from mitochondria"/>
    <property type="evidence" value="ECO:0007669"/>
    <property type="project" value="TreeGrafter"/>
</dbReference>
<evidence type="ECO:0000256" key="6">
    <source>
        <dbReference type="SAM" id="MobiDB-lite"/>
    </source>
</evidence>
<dbReference type="Proteomes" id="UP000663855">
    <property type="component" value="Unassembled WGS sequence"/>
</dbReference>
<dbReference type="EMBL" id="CAJNRE010005566">
    <property type="protein sequence ID" value="CAF2046658.1"/>
    <property type="molecule type" value="Genomic_DNA"/>
</dbReference>
<accession>A0A816BYK2</accession>
<dbReference type="Proteomes" id="UP000663834">
    <property type="component" value="Unassembled WGS sequence"/>
</dbReference>
<feature type="compositionally biased region" description="Acidic residues" evidence="6">
    <location>
        <begin position="143"/>
        <end position="154"/>
    </location>
</feature>
<keyword evidence="4" id="KW-1133">Transmembrane helix</keyword>
<dbReference type="Proteomes" id="UP000681720">
    <property type="component" value="Unassembled WGS sequence"/>
</dbReference>
<dbReference type="Pfam" id="PF06140">
    <property type="entry name" value="Ifi-6-16"/>
    <property type="match status" value="1"/>
</dbReference>
<reference evidence="8" key="1">
    <citation type="submission" date="2021-02" db="EMBL/GenBank/DDBJ databases">
        <authorList>
            <person name="Nowell W R."/>
        </authorList>
    </citation>
    <scope>NUCLEOTIDE SEQUENCE</scope>
</reference>
<name>A0A816BYK2_9BILA</name>
<evidence type="ECO:0000256" key="3">
    <source>
        <dbReference type="ARBA" id="ARBA00022692"/>
    </source>
</evidence>
<comment type="subcellular location">
    <subcellularLocation>
        <location evidence="1">Membrane</location>
        <topology evidence="1">Multi-pass membrane protein</topology>
    </subcellularLocation>
</comment>
<evidence type="ECO:0000256" key="4">
    <source>
        <dbReference type="ARBA" id="ARBA00022989"/>
    </source>
</evidence>
<dbReference type="InterPro" id="IPR036259">
    <property type="entry name" value="MFS_trans_sf"/>
</dbReference>
<proteinExistence type="inferred from homology"/>
<keyword evidence="3" id="KW-0812">Transmembrane</keyword>
<dbReference type="Proteomes" id="UP000681967">
    <property type="component" value="Unassembled WGS sequence"/>
</dbReference>
<evidence type="ECO:0000313" key="11">
    <source>
        <dbReference type="EMBL" id="CAF4152347.1"/>
    </source>
</evidence>
<dbReference type="AlphaFoldDB" id="A0A816BYK2"/>
<dbReference type="EMBL" id="CAJNOV010017872">
    <property type="protein sequence ID" value="CAF1613620.1"/>
    <property type="molecule type" value="Genomic_DNA"/>
</dbReference>
<protein>
    <submittedName>
        <fullName evidence="8">Uncharacterized protein</fullName>
    </submittedName>
</protein>
<evidence type="ECO:0000313" key="12">
    <source>
        <dbReference type="Proteomes" id="UP000663855"/>
    </source>
</evidence>
<sequence>MASYFTLENLKSSIVNQSQRVGNGIRSTANSARTRWTETSTTSKACIIGAGAAIAAPLAIIPVLGVVGFTSAGVAAGSIAASMQTATTVSGSLFALCQSAGAVGAVAASTSAGVGLVAGATAGGITAAVCKKNPHRPNNDNNELIEDEQDEDDQGVSNEQPDSVNGIELTAGVSADSVTAAVCKKKPRSLNNDDNNGEAEVDEVEDH</sequence>
<dbReference type="PANTHER" id="PTHR16932:SF37">
    <property type="entry name" value="ISG12-1 PROTEIN-RELATED"/>
    <property type="match status" value="1"/>
</dbReference>
<evidence type="ECO:0000256" key="1">
    <source>
        <dbReference type="ARBA" id="ARBA00004141"/>
    </source>
</evidence>
<evidence type="ECO:0000313" key="9">
    <source>
        <dbReference type="EMBL" id="CAF2046658.1"/>
    </source>
</evidence>
<dbReference type="SUPFAM" id="SSF103473">
    <property type="entry name" value="MFS general substrate transporter"/>
    <property type="match status" value="1"/>
</dbReference>
<dbReference type="GO" id="GO:0097193">
    <property type="term" value="P:intrinsic apoptotic signaling pathway"/>
    <property type="evidence" value="ECO:0007669"/>
    <property type="project" value="TreeGrafter"/>
</dbReference>
<dbReference type="InterPro" id="IPR038213">
    <property type="entry name" value="IFI6/IFI27-like_sf"/>
</dbReference>
<dbReference type="EMBL" id="CAJOBJ010002392">
    <property type="protein sequence ID" value="CAF3923760.1"/>
    <property type="molecule type" value="Genomic_DNA"/>
</dbReference>
<feature type="region of interest" description="Disordered" evidence="6">
    <location>
        <begin position="183"/>
        <end position="207"/>
    </location>
</feature>
<organism evidence="8 12">
    <name type="scientific">Rotaria magnacalcarata</name>
    <dbReference type="NCBI Taxonomy" id="392030"/>
    <lineage>
        <taxon>Eukaryota</taxon>
        <taxon>Metazoa</taxon>
        <taxon>Spiralia</taxon>
        <taxon>Gnathifera</taxon>
        <taxon>Rotifera</taxon>
        <taxon>Eurotatoria</taxon>
        <taxon>Bdelloidea</taxon>
        <taxon>Philodinida</taxon>
        <taxon>Philodinidae</taxon>
        <taxon>Rotaria</taxon>
    </lineage>
</organism>
<dbReference type="EMBL" id="CAJNOW010011774">
    <property type="protein sequence ID" value="CAF1603004.1"/>
    <property type="molecule type" value="Genomic_DNA"/>
</dbReference>
<dbReference type="PANTHER" id="PTHR16932">
    <property type="entry name" value="INTERFERON ALPHA-INDUCIBLE PROTEIN 27"/>
    <property type="match status" value="1"/>
</dbReference>
<evidence type="ECO:0000256" key="2">
    <source>
        <dbReference type="ARBA" id="ARBA00007262"/>
    </source>
</evidence>
<keyword evidence="5" id="KW-0472">Membrane</keyword>
<comment type="caution">
    <text evidence="8">The sequence shown here is derived from an EMBL/GenBank/DDBJ whole genome shotgun (WGS) entry which is preliminary data.</text>
</comment>
<evidence type="ECO:0000313" key="7">
    <source>
        <dbReference type="EMBL" id="CAF1603004.1"/>
    </source>
</evidence>
<evidence type="ECO:0000313" key="8">
    <source>
        <dbReference type="EMBL" id="CAF1613620.1"/>
    </source>
</evidence>
<dbReference type="Gene3D" id="6.10.110.10">
    <property type="match status" value="1"/>
</dbReference>
<dbReference type="OrthoDB" id="10061360at2759"/>
<comment type="similarity">
    <text evidence="2">Belongs to the IFI6/IFI27 family.</text>
</comment>
<dbReference type="InterPro" id="IPR009311">
    <property type="entry name" value="IFI6/IFI27-like"/>
</dbReference>
<feature type="compositionally biased region" description="Acidic residues" evidence="6">
    <location>
        <begin position="195"/>
        <end position="207"/>
    </location>
</feature>
<dbReference type="Proteomes" id="UP000663824">
    <property type="component" value="Unassembled WGS sequence"/>
</dbReference>
<dbReference type="EMBL" id="CAJOBH010009917">
    <property type="protein sequence ID" value="CAF4152347.1"/>
    <property type="molecule type" value="Genomic_DNA"/>
</dbReference>
<gene>
    <name evidence="11" type="ORF">BYL167_LOCUS21601</name>
    <name evidence="8" type="ORF">CJN711_LOCUS36857</name>
    <name evidence="10" type="ORF">GIL414_LOCUS7711</name>
    <name evidence="7" type="ORF">KQP761_LOCUS22508</name>
    <name evidence="9" type="ORF">MBJ925_LOCUS12256</name>
</gene>